<dbReference type="InterPro" id="IPR017853">
    <property type="entry name" value="GH"/>
</dbReference>
<dbReference type="InterPro" id="IPR038637">
    <property type="entry name" value="NPCBM_sf"/>
</dbReference>
<evidence type="ECO:0000256" key="4">
    <source>
        <dbReference type="ARBA" id="ARBA00023295"/>
    </source>
</evidence>
<evidence type="ECO:0000256" key="6">
    <source>
        <dbReference type="SAM" id="SignalP"/>
    </source>
</evidence>
<gene>
    <name evidence="8" type="ORF">LZC95_33010</name>
</gene>
<evidence type="ECO:0000256" key="1">
    <source>
        <dbReference type="ARBA" id="ARBA00009743"/>
    </source>
</evidence>
<dbReference type="PROSITE" id="PS00512">
    <property type="entry name" value="ALPHA_GALACTOSIDASE"/>
    <property type="match status" value="1"/>
</dbReference>
<dbReference type="Pfam" id="PF16499">
    <property type="entry name" value="Melibiase_2"/>
    <property type="match status" value="1"/>
</dbReference>
<dbReference type="Gene3D" id="2.60.40.10">
    <property type="entry name" value="Immunoglobulins"/>
    <property type="match status" value="1"/>
</dbReference>
<dbReference type="Pfam" id="PF10633">
    <property type="entry name" value="NPCBM_assoc"/>
    <property type="match status" value="1"/>
</dbReference>
<organism evidence="8 9">
    <name type="scientific">Pendulispora brunnea</name>
    <dbReference type="NCBI Taxonomy" id="2905690"/>
    <lineage>
        <taxon>Bacteria</taxon>
        <taxon>Pseudomonadati</taxon>
        <taxon>Myxococcota</taxon>
        <taxon>Myxococcia</taxon>
        <taxon>Myxococcales</taxon>
        <taxon>Sorangiineae</taxon>
        <taxon>Pendulisporaceae</taxon>
        <taxon>Pendulispora</taxon>
    </lineage>
</organism>
<dbReference type="SUPFAM" id="SSF49785">
    <property type="entry name" value="Galactose-binding domain-like"/>
    <property type="match status" value="1"/>
</dbReference>
<evidence type="ECO:0000256" key="2">
    <source>
        <dbReference type="ARBA" id="ARBA00022729"/>
    </source>
</evidence>
<keyword evidence="3 5" id="KW-0378">Hydrolase</keyword>
<reference evidence="8 9" key="1">
    <citation type="submission" date="2021-12" db="EMBL/GenBank/DDBJ databases">
        <title>Discovery of the Pendulisporaceae a myxobacterial family with distinct sporulation behavior and unique specialized metabolism.</title>
        <authorList>
            <person name="Garcia R."/>
            <person name="Popoff A."/>
            <person name="Bader C.D."/>
            <person name="Loehr J."/>
            <person name="Walesch S."/>
            <person name="Walt C."/>
            <person name="Boldt J."/>
            <person name="Bunk B."/>
            <person name="Haeckl F.J.F.P.J."/>
            <person name="Gunesch A.P."/>
            <person name="Birkelbach J."/>
            <person name="Nuebel U."/>
            <person name="Pietschmann T."/>
            <person name="Bach T."/>
            <person name="Mueller R."/>
        </authorList>
    </citation>
    <scope>NUCLEOTIDE SEQUENCE [LARGE SCALE GENOMIC DNA]</scope>
    <source>
        <strain evidence="8 9">MSr12523</strain>
    </source>
</reference>
<dbReference type="SUPFAM" id="SSF51011">
    <property type="entry name" value="Glycosyl hydrolase domain"/>
    <property type="match status" value="1"/>
</dbReference>
<feature type="chain" id="PRO_5047157131" description="Alpha-galactosidase" evidence="6">
    <location>
        <begin position="27"/>
        <end position="652"/>
    </location>
</feature>
<keyword evidence="2 6" id="KW-0732">Signal</keyword>
<feature type="domain" description="Glycosyl hydrolase family 98 putative carbohydrate-binding module" evidence="7">
    <location>
        <begin position="492"/>
        <end position="650"/>
    </location>
</feature>
<dbReference type="InterPro" id="IPR013222">
    <property type="entry name" value="Glyco_hyd_98_carb-bd"/>
</dbReference>
<comment type="catalytic activity">
    <reaction evidence="5">
        <text>Hydrolysis of terminal, non-reducing alpha-D-galactose residues in alpha-D-galactosides, including galactose oligosaccharides, galactomannans and galactolipids.</text>
        <dbReference type="EC" id="3.2.1.22"/>
    </reaction>
</comment>
<dbReference type="InterPro" id="IPR013780">
    <property type="entry name" value="Glyco_hydro_b"/>
</dbReference>
<comment type="similarity">
    <text evidence="1 5">Belongs to the glycosyl hydrolase 27 family.</text>
</comment>
<dbReference type="Gene3D" id="2.60.40.1180">
    <property type="entry name" value="Golgi alpha-mannosidase II"/>
    <property type="match status" value="1"/>
</dbReference>
<dbReference type="InterPro" id="IPR008979">
    <property type="entry name" value="Galactose-bd-like_sf"/>
</dbReference>
<keyword evidence="5" id="KW-1015">Disulfide bond</keyword>
<dbReference type="InterPro" id="IPR013785">
    <property type="entry name" value="Aldolase_TIM"/>
</dbReference>
<evidence type="ECO:0000313" key="9">
    <source>
        <dbReference type="Proteomes" id="UP001379533"/>
    </source>
</evidence>
<accession>A0ABZ2JZN1</accession>
<dbReference type="PANTHER" id="PTHR11452:SF75">
    <property type="entry name" value="ALPHA-GALACTOSIDASE MEL1"/>
    <property type="match status" value="1"/>
</dbReference>
<evidence type="ECO:0000313" key="8">
    <source>
        <dbReference type="EMBL" id="WXA91264.1"/>
    </source>
</evidence>
<dbReference type="InterPro" id="IPR000111">
    <property type="entry name" value="Glyco_hydro_27/36_CS"/>
</dbReference>
<dbReference type="Pfam" id="PF17801">
    <property type="entry name" value="Melibiase_C"/>
    <property type="match status" value="1"/>
</dbReference>
<dbReference type="CDD" id="cd14792">
    <property type="entry name" value="GH27"/>
    <property type="match status" value="1"/>
</dbReference>
<feature type="signal peptide" evidence="6">
    <location>
        <begin position="1"/>
        <end position="26"/>
    </location>
</feature>
<dbReference type="Pfam" id="PF08305">
    <property type="entry name" value="NPCBM"/>
    <property type="match status" value="1"/>
</dbReference>
<dbReference type="InterPro" id="IPR041233">
    <property type="entry name" value="Melibiase_C"/>
</dbReference>
<dbReference type="Gene3D" id="3.20.20.70">
    <property type="entry name" value="Aldolase class I"/>
    <property type="match status" value="1"/>
</dbReference>
<evidence type="ECO:0000256" key="5">
    <source>
        <dbReference type="RuleBase" id="RU361168"/>
    </source>
</evidence>
<dbReference type="InterPro" id="IPR002241">
    <property type="entry name" value="Glyco_hydro_27"/>
</dbReference>
<dbReference type="SMART" id="SM00776">
    <property type="entry name" value="NPCBM"/>
    <property type="match status" value="1"/>
</dbReference>
<dbReference type="InterPro" id="IPR018905">
    <property type="entry name" value="A-galactase_NEW3"/>
</dbReference>
<dbReference type="PRINTS" id="PR00740">
    <property type="entry name" value="GLHYDRLASE27"/>
</dbReference>
<dbReference type="EMBL" id="CP089982">
    <property type="protein sequence ID" value="WXA91264.1"/>
    <property type="molecule type" value="Genomic_DNA"/>
</dbReference>
<protein>
    <recommendedName>
        <fullName evidence="5">Alpha-galactosidase</fullName>
        <ecNumber evidence="5">3.2.1.22</ecNumber>
    </recommendedName>
    <alternativeName>
        <fullName evidence="5">Melibiase</fullName>
    </alternativeName>
</protein>
<dbReference type="InterPro" id="IPR013783">
    <property type="entry name" value="Ig-like_fold"/>
</dbReference>
<dbReference type="PANTHER" id="PTHR11452">
    <property type="entry name" value="ALPHA-GALACTOSIDASE/ALPHA-N-ACETYLGALACTOSAMINIDASE"/>
    <property type="match status" value="1"/>
</dbReference>
<evidence type="ECO:0000256" key="3">
    <source>
        <dbReference type="ARBA" id="ARBA00022801"/>
    </source>
</evidence>
<keyword evidence="9" id="KW-1185">Reference proteome</keyword>
<keyword evidence="4 5" id="KW-0326">Glycosidase</keyword>
<dbReference type="Gene3D" id="2.60.120.1060">
    <property type="entry name" value="NPCBM/NEW2 domain"/>
    <property type="match status" value="1"/>
</dbReference>
<dbReference type="RefSeq" id="WP_394841883.1">
    <property type="nucleotide sequence ID" value="NZ_CP089982.1"/>
</dbReference>
<dbReference type="SUPFAM" id="SSF51445">
    <property type="entry name" value="(Trans)glycosidases"/>
    <property type="match status" value="1"/>
</dbReference>
<dbReference type="EC" id="3.2.1.22" evidence="5"/>
<dbReference type="Proteomes" id="UP001379533">
    <property type="component" value="Chromosome"/>
</dbReference>
<sequence length="652" mass="69843">MSTRTTIAAFLGLAAAALSPIPRAHAAKPSAPPMGWNHWNHFRCGIDEGIIKGIADAIVHTGLRDAGYRYVNVDDCWEEPVRDAHGHLQANAHTFPSGIAALADYVHARGLKFGIYTAAGDKTCEGRPGSGGHYAEDAATFAAWDVDYVKLDWCGAKGIPLELTKQFRAALDATGRAIVLGVSRHGSPWLWAEHPADLWRTSADIDDQWHSMLRNAEEEAGLSQRAGAGIGWNDPDMLQVGNGAMSPAEYRAHFSLWSILAAPLLLGNDIRAIDAETLRIVGEREVIAIDQDPLGRPGDRLRTDGDREVWTRHLAGGDVAVALFNRGVVATEIRTDAQEIGLPAGTGYQVRDVWGKRDFRSNGGISALVEPHGVALYRVSAAETSAPPLVTLASDARFFAPGETTQVIATLRTEQRLLHRVRIEVNAPPGWVVRPLGPAIPVSLPGWPASARFLVTAPANAAPGTARLSLSARDDSGESHAVQTVLVPPAAPAGRIALSNHPRLETDNGWYLPMKENHSFGPDDFCGNCQGGTLTLAGKSFDTGLGTYASSQVSYYLGGKCRSFHVIMGVDDEVLGITWPRPHNHVGTARFWIYADGRAVHDSGVRTAGGAPSSADIDLRGVQELKLINHSAGDGNFADHADWAGMRIVCAP</sequence>
<evidence type="ECO:0000259" key="7">
    <source>
        <dbReference type="SMART" id="SM00776"/>
    </source>
</evidence>
<proteinExistence type="inferred from homology"/>
<name>A0ABZ2JZN1_9BACT</name>